<dbReference type="RefSeq" id="WP_131592602.1">
    <property type="nucleotide sequence ID" value="NZ_SJSL01000001.1"/>
</dbReference>
<keyword evidence="2" id="KW-1185">Reference proteome</keyword>
<dbReference type="Proteomes" id="UP000293347">
    <property type="component" value="Unassembled WGS sequence"/>
</dbReference>
<organism evidence="1 2">
    <name type="scientific">Pedobacter psychroterrae</name>
    <dbReference type="NCBI Taxonomy" id="2530453"/>
    <lineage>
        <taxon>Bacteria</taxon>
        <taxon>Pseudomonadati</taxon>
        <taxon>Bacteroidota</taxon>
        <taxon>Sphingobacteriia</taxon>
        <taxon>Sphingobacteriales</taxon>
        <taxon>Sphingobacteriaceae</taxon>
        <taxon>Pedobacter</taxon>
    </lineage>
</organism>
<comment type="caution">
    <text evidence="1">The sequence shown here is derived from an EMBL/GenBank/DDBJ whole genome shotgun (WGS) entry which is preliminary data.</text>
</comment>
<gene>
    <name evidence="1" type="ORF">EZ437_01655</name>
</gene>
<dbReference type="InterPro" id="IPR046233">
    <property type="entry name" value="DUF6266"/>
</dbReference>
<dbReference type="AlphaFoldDB" id="A0A4R0NP26"/>
<evidence type="ECO:0000313" key="1">
    <source>
        <dbReference type="EMBL" id="TCD02720.1"/>
    </source>
</evidence>
<protein>
    <submittedName>
        <fullName evidence="1">Uncharacterized protein</fullName>
    </submittedName>
</protein>
<dbReference type="Pfam" id="PF19781">
    <property type="entry name" value="DUF6266"/>
    <property type="match status" value="1"/>
</dbReference>
<sequence length="214" mass="23517">MGKLSRGFLGGFQGQLGTAYGCFWRLMDLIKAMPRKSNKPPTAKQLNVQLRWALITDFLGWLAPVIKVGYQNKPSNQSAMNAAVSFNVKNAVTGVAPNYMIDFTKLQLSEGVLEEASGYTVATAIGSKLEVSWLASAAGAVNSYVTDKVSIMVYNLDKHKFVMLKDVATRDDLEYSVQLPLDYSGDTVHCYLTLTRDDDKMVSTSQYGGSYTII</sequence>
<reference evidence="1 2" key="1">
    <citation type="submission" date="2019-02" db="EMBL/GenBank/DDBJ databases">
        <title>Pedobacter sp. RP-1-14 sp. nov., isolated from Arctic soil.</title>
        <authorList>
            <person name="Dahal R.H."/>
        </authorList>
    </citation>
    <scope>NUCLEOTIDE SEQUENCE [LARGE SCALE GENOMIC DNA]</scope>
    <source>
        <strain evidence="1 2">RP-1-14</strain>
    </source>
</reference>
<dbReference type="OrthoDB" id="767088at2"/>
<dbReference type="PROSITE" id="PS51257">
    <property type="entry name" value="PROKAR_LIPOPROTEIN"/>
    <property type="match status" value="1"/>
</dbReference>
<name>A0A4R0NP26_9SPHI</name>
<evidence type="ECO:0000313" key="2">
    <source>
        <dbReference type="Proteomes" id="UP000293347"/>
    </source>
</evidence>
<proteinExistence type="predicted"/>
<accession>A0A4R0NP26</accession>
<dbReference type="EMBL" id="SJSL01000001">
    <property type="protein sequence ID" value="TCD02720.1"/>
    <property type="molecule type" value="Genomic_DNA"/>
</dbReference>